<name>A0ABQ1MB04_9BACT</name>
<proteinExistence type="predicted"/>
<keyword evidence="5" id="KW-1185">Reference proteome</keyword>
<evidence type="ECO:0000313" key="4">
    <source>
        <dbReference type="EMBL" id="GGC36663.1"/>
    </source>
</evidence>
<keyword evidence="2" id="KW-0732">Signal</keyword>
<dbReference type="PROSITE" id="PS50206">
    <property type="entry name" value="RHODANESE_3"/>
    <property type="match status" value="2"/>
</dbReference>
<dbReference type="SUPFAM" id="SSF52821">
    <property type="entry name" value="Rhodanese/Cell cycle control phosphatase"/>
    <property type="match status" value="2"/>
</dbReference>
<protein>
    <submittedName>
        <fullName evidence="4">MBL fold metallo-hydrolase</fullName>
    </submittedName>
</protein>
<dbReference type="Pfam" id="PF00753">
    <property type="entry name" value="Lactamase_B"/>
    <property type="match status" value="1"/>
</dbReference>
<dbReference type="InterPro" id="IPR036873">
    <property type="entry name" value="Rhodanese-like_dom_sf"/>
</dbReference>
<feature type="domain" description="Rhodanese" evidence="3">
    <location>
        <begin position="301"/>
        <end position="350"/>
    </location>
</feature>
<dbReference type="PANTHER" id="PTHR43084">
    <property type="entry name" value="PERSULFIDE DIOXYGENASE ETHE1"/>
    <property type="match status" value="1"/>
</dbReference>
<dbReference type="Proteomes" id="UP000635885">
    <property type="component" value="Unassembled WGS sequence"/>
</dbReference>
<dbReference type="InterPro" id="IPR036866">
    <property type="entry name" value="RibonucZ/Hydroxyglut_hydro"/>
</dbReference>
<gene>
    <name evidence="4" type="ORF">GCM10010993_14400</name>
</gene>
<dbReference type="InterPro" id="IPR001279">
    <property type="entry name" value="Metallo-B-lactamas"/>
</dbReference>
<sequence length="481" mass="53259">MQKHLKFIFSLIFGLAISFQSNAQFENLIKARLPQKSEIKQFEDDGLAHFSYAIYAEGNIILVDPGRNPQQYYDYAKEKNAKIVGVIETHPHADFVSSHLEIHQTTSAPIYISELVNVHYDFVGFDEGDVITLAEGVKLKALFTPGHSPDGISIVLEEDGVDIAVFTGDTLFIGDVGRPDLRESAGSIQAQRTELAKMMYHSTREKLMKLDDGVLVYPAHGAGSLCGKSLSTDKVSTIGQEKLSNYALQEMTEEQFVAVLLEDQPFIPKYFPYSVEVNREGAEAYQKAKESVKILAENVQPKEAVIIIDGRNQADFKASHIPDAINIMNGAKFETWLGSLVAPTEAFYLVADSEEEVADLISKTTKIGYEPFIKGAFVYSGKKGESMPTFDKSSFDSNPEAFTILDIRNRGEVEQNQVFENAINIPLPELMERAKELPTDKPIVVHCGTGYRSAAGSSIVHQILKGTKIIDMGSAIKEYNQ</sequence>
<dbReference type="CDD" id="cd07724">
    <property type="entry name" value="POD-like_MBL-fold"/>
    <property type="match status" value="1"/>
</dbReference>
<keyword evidence="1" id="KW-0479">Metal-binding</keyword>
<feature type="signal peptide" evidence="2">
    <location>
        <begin position="1"/>
        <end position="23"/>
    </location>
</feature>
<accession>A0ABQ1MB04</accession>
<dbReference type="EMBL" id="BMFD01000004">
    <property type="protein sequence ID" value="GGC36663.1"/>
    <property type="molecule type" value="Genomic_DNA"/>
</dbReference>
<dbReference type="Gene3D" id="3.60.15.10">
    <property type="entry name" value="Ribonuclease Z/Hydroxyacylglutathione hydrolase-like"/>
    <property type="match status" value="1"/>
</dbReference>
<evidence type="ECO:0000313" key="5">
    <source>
        <dbReference type="Proteomes" id="UP000635885"/>
    </source>
</evidence>
<organism evidence="4 5">
    <name type="scientific">Belliella aquatica</name>
    <dbReference type="NCBI Taxonomy" id="1323734"/>
    <lineage>
        <taxon>Bacteria</taxon>
        <taxon>Pseudomonadati</taxon>
        <taxon>Bacteroidota</taxon>
        <taxon>Cytophagia</taxon>
        <taxon>Cytophagales</taxon>
        <taxon>Cyclobacteriaceae</taxon>
        <taxon>Belliella</taxon>
    </lineage>
</organism>
<feature type="domain" description="Rhodanese" evidence="3">
    <location>
        <begin position="398"/>
        <end position="454"/>
    </location>
</feature>
<dbReference type="InterPro" id="IPR044528">
    <property type="entry name" value="POD-like_MBL-fold"/>
</dbReference>
<dbReference type="PANTHER" id="PTHR43084:SF1">
    <property type="entry name" value="PERSULFIDE DIOXYGENASE ETHE1, MITOCHONDRIAL"/>
    <property type="match status" value="1"/>
</dbReference>
<evidence type="ECO:0000259" key="3">
    <source>
        <dbReference type="PROSITE" id="PS50206"/>
    </source>
</evidence>
<dbReference type="SMART" id="SM00849">
    <property type="entry name" value="Lactamase_B"/>
    <property type="match status" value="1"/>
</dbReference>
<dbReference type="InterPro" id="IPR001763">
    <property type="entry name" value="Rhodanese-like_dom"/>
</dbReference>
<dbReference type="SUPFAM" id="SSF56281">
    <property type="entry name" value="Metallo-hydrolase/oxidoreductase"/>
    <property type="match status" value="1"/>
</dbReference>
<dbReference type="SMART" id="SM00450">
    <property type="entry name" value="RHOD"/>
    <property type="match status" value="1"/>
</dbReference>
<evidence type="ECO:0000256" key="1">
    <source>
        <dbReference type="ARBA" id="ARBA00022723"/>
    </source>
</evidence>
<dbReference type="Pfam" id="PF00581">
    <property type="entry name" value="Rhodanese"/>
    <property type="match status" value="2"/>
</dbReference>
<dbReference type="Gene3D" id="3.40.250.10">
    <property type="entry name" value="Rhodanese-like domain"/>
    <property type="match status" value="2"/>
</dbReference>
<reference evidence="5" key="1">
    <citation type="journal article" date="2019" name="Int. J. Syst. Evol. Microbiol.">
        <title>The Global Catalogue of Microorganisms (GCM) 10K type strain sequencing project: providing services to taxonomists for standard genome sequencing and annotation.</title>
        <authorList>
            <consortium name="The Broad Institute Genomics Platform"/>
            <consortium name="The Broad Institute Genome Sequencing Center for Infectious Disease"/>
            <person name="Wu L."/>
            <person name="Ma J."/>
        </authorList>
    </citation>
    <scope>NUCLEOTIDE SEQUENCE [LARGE SCALE GENOMIC DNA]</scope>
    <source>
        <strain evidence="5">CGMCC 1.12479</strain>
    </source>
</reference>
<comment type="caution">
    <text evidence="4">The sequence shown here is derived from an EMBL/GenBank/DDBJ whole genome shotgun (WGS) entry which is preliminary data.</text>
</comment>
<feature type="chain" id="PRO_5046892159" evidence="2">
    <location>
        <begin position="24"/>
        <end position="481"/>
    </location>
</feature>
<dbReference type="RefSeq" id="WP_188441215.1">
    <property type="nucleotide sequence ID" value="NZ_BMFD01000004.1"/>
</dbReference>
<dbReference type="CDD" id="cd00158">
    <property type="entry name" value="RHOD"/>
    <property type="match status" value="1"/>
</dbReference>
<dbReference type="InterPro" id="IPR051682">
    <property type="entry name" value="Mito_Persulfide_Diox"/>
</dbReference>
<evidence type="ECO:0000256" key="2">
    <source>
        <dbReference type="SAM" id="SignalP"/>
    </source>
</evidence>